<comment type="caution">
    <text evidence="16">The sequence shown here is derived from an EMBL/GenBank/DDBJ whole genome shotgun (WGS) entry which is preliminary data.</text>
</comment>
<evidence type="ECO:0000259" key="14">
    <source>
        <dbReference type="Pfam" id="PF00060"/>
    </source>
</evidence>
<dbReference type="Gene3D" id="1.10.287.70">
    <property type="match status" value="1"/>
</dbReference>
<evidence type="ECO:0000256" key="9">
    <source>
        <dbReference type="ARBA" id="ARBA00023170"/>
    </source>
</evidence>
<dbReference type="InterPro" id="IPR019594">
    <property type="entry name" value="Glu/Gly-bd"/>
</dbReference>
<feature type="transmembrane region" description="Helical" evidence="13">
    <location>
        <begin position="211"/>
        <end position="236"/>
    </location>
</feature>
<organism evidence="16 17">
    <name type="scientific">Periplaneta americana</name>
    <name type="common">American cockroach</name>
    <name type="synonym">Blatta americana</name>
    <dbReference type="NCBI Taxonomy" id="6978"/>
    <lineage>
        <taxon>Eukaryota</taxon>
        <taxon>Metazoa</taxon>
        <taxon>Ecdysozoa</taxon>
        <taxon>Arthropoda</taxon>
        <taxon>Hexapoda</taxon>
        <taxon>Insecta</taxon>
        <taxon>Pterygota</taxon>
        <taxon>Neoptera</taxon>
        <taxon>Polyneoptera</taxon>
        <taxon>Dictyoptera</taxon>
        <taxon>Blattodea</taxon>
        <taxon>Blattoidea</taxon>
        <taxon>Blattidae</taxon>
        <taxon>Blattinae</taxon>
        <taxon>Periplaneta</taxon>
    </lineage>
</organism>
<keyword evidence="3" id="KW-0813">Transport</keyword>
<reference evidence="16 17" key="1">
    <citation type="journal article" date="2022" name="Allergy">
        <title>Genome assembly and annotation of Periplaneta americana reveal a comprehensive cockroach allergen profile.</title>
        <authorList>
            <person name="Wang L."/>
            <person name="Xiong Q."/>
            <person name="Saelim N."/>
            <person name="Wang L."/>
            <person name="Nong W."/>
            <person name="Wan A.T."/>
            <person name="Shi M."/>
            <person name="Liu X."/>
            <person name="Cao Q."/>
            <person name="Hui J.H.L."/>
            <person name="Sookrung N."/>
            <person name="Leung T.F."/>
            <person name="Tungtrongchitr A."/>
            <person name="Tsui S.K.W."/>
        </authorList>
    </citation>
    <scope>NUCLEOTIDE SEQUENCE [LARGE SCALE GENOMIC DNA]</scope>
    <source>
        <strain evidence="16">PWHHKU_190912</strain>
    </source>
</reference>
<dbReference type="Pfam" id="PF10613">
    <property type="entry name" value="Lig_chan-Glu_bd"/>
    <property type="match status" value="1"/>
</dbReference>
<dbReference type="InterPro" id="IPR052192">
    <property type="entry name" value="Insect_Ionotropic_Sensory_Rcpt"/>
</dbReference>
<name>A0ABQ8SA90_PERAM</name>
<evidence type="ECO:0000256" key="4">
    <source>
        <dbReference type="ARBA" id="ARBA00022475"/>
    </source>
</evidence>
<evidence type="ECO:0000259" key="15">
    <source>
        <dbReference type="Pfam" id="PF10613"/>
    </source>
</evidence>
<dbReference type="PANTHER" id="PTHR42643:SF24">
    <property type="entry name" value="IONOTROPIC RECEPTOR 60A"/>
    <property type="match status" value="1"/>
</dbReference>
<evidence type="ECO:0000256" key="10">
    <source>
        <dbReference type="ARBA" id="ARBA00023180"/>
    </source>
</evidence>
<evidence type="ECO:0000256" key="12">
    <source>
        <dbReference type="ARBA" id="ARBA00023303"/>
    </source>
</evidence>
<gene>
    <name evidence="16" type="ORF">ANN_19554</name>
</gene>
<evidence type="ECO:0000256" key="3">
    <source>
        <dbReference type="ARBA" id="ARBA00022448"/>
    </source>
</evidence>
<feature type="domain" description="Ionotropic glutamate receptor C-terminal" evidence="14">
    <location>
        <begin position="144"/>
        <end position="251"/>
    </location>
</feature>
<protein>
    <recommendedName>
        <fullName evidence="18">Ionotropic glutamate receptor C-terminal domain-containing protein</fullName>
    </recommendedName>
</protein>
<evidence type="ECO:0000256" key="6">
    <source>
        <dbReference type="ARBA" id="ARBA00022989"/>
    </source>
</evidence>
<evidence type="ECO:0000256" key="5">
    <source>
        <dbReference type="ARBA" id="ARBA00022692"/>
    </source>
</evidence>
<sequence length="278" mass="31933">MGRVLDKKLDNLVQYSQKKLYIPLDTALENSPRNSLRHLSQQMEISYDSVRTATKIKCCFRLDYYVPEINSWGWLKKNTSWNGMMGMLQRGEVHMGACAIFVTPARADTVDFTMPLLNFKYSVFIQRPSVHSMVWNSLIKPFTPELWGFCGIAMIVTALHLWLLNICLRHFLKDRGEELRQYTFQDTLFCLISIFFQQGADINPHSISGRVVILTASLVAVTLYAGYSATLVSFLATDSDDLQFNTLYSLLEAGDYKLGCVKDSAEFFYLRVSYIYHF</sequence>
<keyword evidence="11" id="KW-1071">Ligand-gated ion channel</keyword>
<evidence type="ECO:0000256" key="7">
    <source>
        <dbReference type="ARBA" id="ARBA00023065"/>
    </source>
</evidence>
<feature type="transmembrane region" description="Helical" evidence="13">
    <location>
        <begin position="146"/>
        <end position="168"/>
    </location>
</feature>
<dbReference type="SUPFAM" id="SSF53850">
    <property type="entry name" value="Periplasmic binding protein-like II"/>
    <property type="match status" value="1"/>
</dbReference>
<accession>A0ABQ8SA90</accession>
<evidence type="ECO:0000256" key="13">
    <source>
        <dbReference type="SAM" id="Phobius"/>
    </source>
</evidence>
<feature type="domain" description="Ionotropic glutamate receptor L-glutamate and glycine-binding" evidence="15">
    <location>
        <begin position="58"/>
        <end position="128"/>
    </location>
</feature>
<dbReference type="PANTHER" id="PTHR42643">
    <property type="entry name" value="IONOTROPIC RECEPTOR 20A-RELATED"/>
    <property type="match status" value="1"/>
</dbReference>
<evidence type="ECO:0000313" key="17">
    <source>
        <dbReference type="Proteomes" id="UP001148838"/>
    </source>
</evidence>
<dbReference type="Pfam" id="PF00060">
    <property type="entry name" value="Lig_chan"/>
    <property type="match status" value="1"/>
</dbReference>
<keyword evidence="5 13" id="KW-0812">Transmembrane</keyword>
<keyword evidence="9" id="KW-0675">Receptor</keyword>
<comment type="subcellular location">
    <subcellularLocation>
        <location evidence="1">Cell membrane</location>
        <topology evidence="1">Multi-pass membrane protein</topology>
    </subcellularLocation>
</comment>
<keyword evidence="7" id="KW-0406">Ion transport</keyword>
<keyword evidence="17" id="KW-1185">Reference proteome</keyword>
<dbReference type="EMBL" id="JAJSOF020000031">
    <property type="protein sequence ID" value="KAJ4430961.1"/>
    <property type="molecule type" value="Genomic_DNA"/>
</dbReference>
<evidence type="ECO:0000256" key="1">
    <source>
        <dbReference type="ARBA" id="ARBA00004651"/>
    </source>
</evidence>
<evidence type="ECO:0000256" key="11">
    <source>
        <dbReference type="ARBA" id="ARBA00023286"/>
    </source>
</evidence>
<evidence type="ECO:0000256" key="2">
    <source>
        <dbReference type="ARBA" id="ARBA00008685"/>
    </source>
</evidence>
<evidence type="ECO:0008006" key="18">
    <source>
        <dbReference type="Google" id="ProtNLM"/>
    </source>
</evidence>
<keyword evidence="4" id="KW-1003">Cell membrane</keyword>
<dbReference type="Proteomes" id="UP001148838">
    <property type="component" value="Unassembled WGS sequence"/>
</dbReference>
<keyword evidence="6 13" id="KW-1133">Transmembrane helix</keyword>
<evidence type="ECO:0000256" key="8">
    <source>
        <dbReference type="ARBA" id="ARBA00023136"/>
    </source>
</evidence>
<evidence type="ECO:0000313" key="16">
    <source>
        <dbReference type="EMBL" id="KAJ4430961.1"/>
    </source>
</evidence>
<dbReference type="InterPro" id="IPR001320">
    <property type="entry name" value="Iontro_rcpt_C"/>
</dbReference>
<keyword evidence="12" id="KW-0407">Ion channel</keyword>
<proteinExistence type="inferred from homology"/>
<keyword evidence="10" id="KW-0325">Glycoprotein</keyword>
<dbReference type="Gene3D" id="3.40.190.10">
    <property type="entry name" value="Periplasmic binding protein-like II"/>
    <property type="match status" value="1"/>
</dbReference>
<comment type="similarity">
    <text evidence="2">Belongs to the glutamate-gated ion channel (TC 1.A.10.1) family.</text>
</comment>
<keyword evidence="8 13" id="KW-0472">Membrane</keyword>